<evidence type="ECO:0000256" key="2">
    <source>
        <dbReference type="ARBA" id="ARBA00022679"/>
    </source>
</evidence>
<proteinExistence type="predicted"/>
<dbReference type="PANTHER" id="PTHR43900:SF97">
    <property type="entry name" value="GLUTATHIONE TRANSFERASE"/>
    <property type="match status" value="1"/>
</dbReference>
<gene>
    <name evidence="5" type="ORF">SAMN05216255_4134</name>
</gene>
<dbReference type="Pfam" id="PF14497">
    <property type="entry name" value="GST_C_3"/>
    <property type="match status" value="1"/>
</dbReference>
<dbReference type="Gene3D" id="3.40.30.10">
    <property type="entry name" value="Glutaredoxin"/>
    <property type="match status" value="1"/>
</dbReference>
<dbReference type="InterPro" id="IPR036282">
    <property type="entry name" value="Glutathione-S-Trfase_C_sf"/>
</dbReference>
<evidence type="ECO:0000259" key="4">
    <source>
        <dbReference type="PROSITE" id="PS50405"/>
    </source>
</evidence>
<dbReference type="InterPro" id="IPR010987">
    <property type="entry name" value="Glutathione-S-Trfase_C-like"/>
</dbReference>
<dbReference type="InterPro" id="IPR004046">
    <property type="entry name" value="GST_C"/>
</dbReference>
<accession>A0A239J1N3</accession>
<dbReference type="SUPFAM" id="SSF52833">
    <property type="entry name" value="Thioredoxin-like"/>
    <property type="match status" value="1"/>
</dbReference>
<organism evidence="5 6">
    <name type="scientific">Pseudomonas segetis</name>
    <dbReference type="NCBI Taxonomy" id="298908"/>
    <lineage>
        <taxon>Bacteria</taxon>
        <taxon>Pseudomonadati</taxon>
        <taxon>Pseudomonadota</taxon>
        <taxon>Gammaproteobacteria</taxon>
        <taxon>Pseudomonadales</taxon>
        <taxon>Pseudomonadaceae</taxon>
        <taxon>Pseudomonas</taxon>
    </lineage>
</organism>
<dbReference type="PROSITE" id="PS50405">
    <property type="entry name" value="GST_CTER"/>
    <property type="match status" value="1"/>
</dbReference>
<dbReference type="EMBL" id="FZOG01000007">
    <property type="protein sequence ID" value="SNS99572.1"/>
    <property type="molecule type" value="Genomic_DNA"/>
</dbReference>
<dbReference type="InterPro" id="IPR004045">
    <property type="entry name" value="Glutathione_S-Trfase_N"/>
</dbReference>
<dbReference type="Proteomes" id="UP000242915">
    <property type="component" value="Unassembled WGS sequence"/>
</dbReference>
<evidence type="ECO:0000313" key="5">
    <source>
        <dbReference type="EMBL" id="SNS99572.1"/>
    </source>
</evidence>
<dbReference type="InterPro" id="IPR040079">
    <property type="entry name" value="Glutathione_S-Trfase"/>
</dbReference>
<dbReference type="GO" id="GO:0004364">
    <property type="term" value="F:glutathione transferase activity"/>
    <property type="evidence" value="ECO:0007669"/>
    <property type="project" value="UniProtKB-EC"/>
</dbReference>
<sequence>MSMIVYGAPLSPFVRKVRLFLAEKGLDYDLEIILPFGKQPDWYKELNPLGRIPAFKDGDFSLADSSVICQYIEEQYPDCTPLLGTNAQERARIRWLEKYADYEIAPLSTFCVFRNRVLKTSMGKASDEIAVAQTINEKLPPHFDYLEQQLGNKQFFVGDTLTLADLAITCQWVNMQHGDERIDASRWPKLAAHCSRICSLSSLQAVLAGEHAMLAKMASKAAQPS</sequence>
<dbReference type="PROSITE" id="PS50404">
    <property type="entry name" value="GST_NTER"/>
    <property type="match status" value="1"/>
</dbReference>
<dbReference type="EC" id="2.5.1.18" evidence="1"/>
<evidence type="ECO:0000313" key="6">
    <source>
        <dbReference type="Proteomes" id="UP000242915"/>
    </source>
</evidence>
<dbReference type="AlphaFoldDB" id="A0A239J1N3"/>
<dbReference type="RefSeq" id="WP_089361108.1">
    <property type="nucleotide sequence ID" value="NZ_FZOG01000007.1"/>
</dbReference>
<protein>
    <recommendedName>
        <fullName evidence="1">glutathione transferase</fullName>
        <ecNumber evidence="1">2.5.1.18</ecNumber>
    </recommendedName>
</protein>
<dbReference type="GO" id="GO:0005737">
    <property type="term" value="C:cytoplasm"/>
    <property type="evidence" value="ECO:0007669"/>
    <property type="project" value="TreeGrafter"/>
</dbReference>
<dbReference type="SFLD" id="SFLDG00358">
    <property type="entry name" value="Main_(cytGST)"/>
    <property type="match status" value="1"/>
</dbReference>
<dbReference type="InterPro" id="IPR036249">
    <property type="entry name" value="Thioredoxin-like_sf"/>
</dbReference>
<reference evidence="6" key="1">
    <citation type="submission" date="2017-06" db="EMBL/GenBank/DDBJ databases">
        <authorList>
            <person name="Varghese N."/>
            <person name="Submissions S."/>
        </authorList>
    </citation>
    <scope>NUCLEOTIDE SEQUENCE [LARGE SCALE GENOMIC DNA]</scope>
    <source>
        <strain evidence="6">CIP 108523</strain>
    </source>
</reference>
<evidence type="ECO:0000259" key="3">
    <source>
        <dbReference type="PROSITE" id="PS50404"/>
    </source>
</evidence>
<dbReference type="CDD" id="cd00570">
    <property type="entry name" value="GST_N_family"/>
    <property type="match status" value="1"/>
</dbReference>
<keyword evidence="2 5" id="KW-0808">Transferase</keyword>
<name>A0A239J1N3_9PSED</name>
<feature type="domain" description="GST C-terminal" evidence="4">
    <location>
        <begin position="86"/>
        <end position="225"/>
    </location>
</feature>
<dbReference type="SFLD" id="SFLDS00019">
    <property type="entry name" value="Glutathione_Transferase_(cytos"/>
    <property type="match status" value="1"/>
</dbReference>
<dbReference type="CDD" id="cd00299">
    <property type="entry name" value="GST_C_family"/>
    <property type="match status" value="1"/>
</dbReference>
<dbReference type="SUPFAM" id="SSF47616">
    <property type="entry name" value="GST C-terminal domain-like"/>
    <property type="match status" value="1"/>
</dbReference>
<dbReference type="Pfam" id="PF13417">
    <property type="entry name" value="GST_N_3"/>
    <property type="match status" value="1"/>
</dbReference>
<dbReference type="PANTHER" id="PTHR43900">
    <property type="entry name" value="GLUTATHIONE S-TRANSFERASE RHO"/>
    <property type="match status" value="1"/>
</dbReference>
<keyword evidence="6" id="KW-1185">Reference proteome</keyword>
<feature type="domain" description="GST N-terminal" evidence="3">
    <location>
        <begin position="1"/>
        <end position="80"/>
    </location>
</feature>
<dbReference type="GO" id="GO:0043295">
    <property type="term" value="F:glutathione binding"/>
    <property type="evidence" value="ECO:0007669"/>
    <property type="project" value="TreeGrafter"/>
</dbReference>
<dbReference type="Gene3D" id="1.20.1050.10">
    <property type="match status" value="1"/>
</dbReference>
<evidence type="ECO:0000256" key="1">
    <source>
        <dbReference type="ARBA" id="ARBA00012452"/>
    </source>
</evidence>